<evidence type="ECO:0000313" key="1">
    <source>
        <dbReference type="EMBL" id="MBL6080690.1"/>
    </source>
</evidence>
<dbReference type="RefSeq" id="WP_202833920.1">
    <property type="nucleotide sequence ID" value="NZ_JAETWB010000016.1"/>
</dbReference>
<comment type="caution">
    <text evidence="1">The sequence shown here is derived from an EMBL/GenBank/DDBJ whole genome shotgun (WGS) entry which is preliminary data.</text>
</comment>
<reference evidence="1 2" key="1">
    <citation type="submission" date="2021-01" db="EMBL/GenBank/DDBJ databases">
        <title>Belnapia mucosa sp. nov. and Belnapia arida sp. nov., isolated from the Tabernas Desert (Almeria, Spain).</title>
        <authorList>
            <person name="Molina-Menor E."/>
            <person name="Vidal-Verdu A."/>
            <person name="Calonge A."/>
            <person name="Satari L."/>
            <person name="Pereto J."/>
            <person name="Porcar M."/>
        </authorList>
    </citation>
    <scope>NUCLEOTIDE SEQUENCE [LARGE SCALE GENOMIC DNA]</scope>
    <source>
        <strain evidence="1 2">T18</strain>
    </source>
</reference>
<dbReference type="Proteomes" id="UP000660885">
    <property type="component" value="Unassembled WGS sequence"/>
</dbReference>
<proteinExistence type="predicted"/>
<dbReference type="EMBL" id="JAETWB010000016">
    <property type="protein sequence ID" value="MBL6080690.1"/>
    <property type="molecule type" value="Genomic_DNA"/>
</dbReference>
<protein>
    <submittedName>
        <fullName evidence="1">Uncharacterized protein</fullName>
    </submittedName>
</protein>
<accession>A0ABS1U7M9</accession>
<organism evidence="1 2">
    <name type="scientific">Belnapia arida</name>
    <dbReference type="NCBI Taxonomy" id="2804533"/>
    <lineage>
        <taxon>Bacteria</taxon>
        <taxon>Pseudomonadati</taxon>
        <taxon>Pseudomonadota</taxon>
        <taxon>Alphaproteobacteria</taxon>
        <taxon>Acetobacterales</taxon>
        <taxon>Roseomonadaceae</taxon>
        <taxon>Belnapia</taxon>
    </lineage>
</organism>
<keyword evidence="2" id="KW-1185">Reference proteome</keyword>
<evidence type="ECO:0000313" key="2">
    <source>
        <dbReference type="Proteomes" id="UP000660885"/>
    </source>
</evidence>
<sequence>MTTTLSIQFEGGDLFALAHVDGLADQEEARCILDAEPRLSFDDGWASLACAGREPRRLCPYDCDEVGRWPLGVDRTCSDELRAASLPMPDFMALHPETAELRPVWFGIVSWERDESGVPVRLISSASGSIGTLARD</sequence>
<name>A0ABS1U7M9_9PROT</name>
<gene>
    <name evidence="1" type="ORF">JMJ56_21980</name>
</gene>